<dbReference type="EMBL" id="LAZR01065510">
    <property type="protein sequence ID" value="KKK55398.1"/>
    <property type="molecule type" value="Genomic_DNA"/>
</dbReference>
<keyword evidence="1" id="KW-0472">Membrane</keyword>
<sequence>MMMSEPDDLQAGLMGGFIILVVAGIIECLFLHARTMVTYEKLEAVEAVLVRIEASLDPQ</sequence>
<dbReference type="AlphaFoldDB" id="A0A0F8WFP6"/>
<organism evidence="2">
    <name type="scientific">marine sediment metagenome</name>
    <dbReference type="NCBI Taxonomy" id="412755"/>
    <lineage>
        <taxon>unclassified sequences</taxon>
        <taxon>metagenomes</taxon>
        <taxon>ecological metagenomes</taxon>
    </lineage>
</organism>
<accession>A0A0F8WFP6</accession>
<comment type="caution">
    <text evidence="2">The sequence shown here is derived from an EMBL/GenBank/DDBJ whole genome shotgun (WGS) entry which is preliminary data.</text>
</comment>
<keyword evidence="1" id="KW-0812">Transmembrane</keyword>
<keyword evidence="1" id="KW-1133">Transmembrane helix</keyword>
<gene>
    <name evidence="2" type="ORF">LCGC14_3074980</name>
</gene>
<evidence type="ECO:0000313" key="2">
    <source>
        <dbReference type="EMBL" id="KKK55398.1"/>
    </source>
</evidence>
<protein>
    <submittedName>
        <fullName evidence="2">Uncharacterized protein</fullName>
    </submittedName>
</protein>
<proteinExistence type="predicted"/>
<reference evidence="2" key="1">
    <citation type="journal article" date="2015" name="Nature">
        <title>Complex archaea that bridge the gap between prokaryotes and eukaryotes.</title>
        <authorList>
            <person name="Spang A."/>
            <person name="Saw J.H."/>
            <person name="Jorgensen S.L."/>
            <person name="Zaremba-Niedzwiedzka K."/>
            <person name="Martijn J."/>
            <person name="Lind A.E."/>
            <person name="van Eijk R."/>
            <person name="Schleper C."/>
            <person name="Guy L."/>
            <person name="Ettema T.J."/>
        </authorList>
    </citation>
    <scope>NUCLEOTIDE SEQUENCE</scope>
</reference>
<evidence type="ECO:0000256" key="1">
    <source>
        <dbReference type="SAM" id="Phobius"/>
    </source>
</evidence>
<feature type="transmembrane region" description="Helical" evidence="1">
    <location>
        <begin position="12"/>
        <end position="31"/>
    </location>
</feature>
<name>A0A0F8WFP6_9ZZZZ</name>